<reference evidence="15" key="1">
    <citation type="journal article" date="2019" name="Int. J. Syst. Evol. Microbiol.">
        <title>The Global Catalogue of Microorganisms (GCM) 10K type strain sequencing project: providing services to taxonomists for standard genome sequencing and annotation.</title>
        <authorList>
            <consortium name="The Broad Institute Genomics Platform"/>
            <consortium name="The Broad Institute Genome Sequencing Center for Infectious Disease"/>
            <person name="Wu L."/>
            <person name="Ma J."/>
        </authorList>
    </citation>
    <scope>NUCLEOTIDE SEQUENCE [LARGE SCALE GENOMIC DNA]</scope>
    <source>
        <strain evidence="15">CCUG 57401</strain>
    </source>
</reference>
<feature type="transmembrane region" description="Helical" evidence="12">
    <location>
        <begin position="33"/>
        <end position="51"/>
    </location>
</feature>
<evidence type="ECO:0000256" key="5">
    <source>
        <dbReference type="ARBA" id="ARBA00022538"/>
    </source>
</evidence>
<evidence type="ECO:0000256" key="4">
    <source>
        <dbReference type="ARBA" id="ARBA00022449"/>
    </source>
</evidence>
<comment type="similarity">
    <text evidence="2">Belongs to the monovalent cation:proton antiporter 2 (CPA2) transporter (TC 2.A.37) family.</text>
</comment>
<keyword evidence="9" id="KW-0406">Ion transport</keyword>
<evidence type="ECO:0000256" key="10">
    <source>
        <dbReference type="ARBA" id="ARBA00023136"/>
    </source>
</evidence>
<evidence type="ECO:0000256" key="7">
    <source>
        <dbReference type="ARBA" id="ARBA00022958"/>
    </source>
</evidence>
<dbReference type="Pfam" id="PF02254">
    <property type="entry name" value="TrkA_N"/>
    <property type="match status" value="1"/>
</dbReference>
<sequence>MEHAPAWLTNSLIYLSAAVIVVPLSRALGLGSIIGYLAAGIAIGPWGLGLVTNVEDILHFAEFGVVLMLFLVGLELEPRRLWSLRRPIFGWGSAQVLGCAALLFAAALLAGASWRVGLVAALGLALSSTAIALQVMGERNLLPTSAGQAGFSILLFQDVAAIPILALLPLLAGAPETNGAGDANWLMDGARIVGVIAGIVLGGRLVLRPLLRWIAKSKTPEIFTAASLLLVVAIAALMQLVGLSMALGAFLAGVLLAESEYRRELETDIEPFKGLLLGLFFIAVGMSIDFGVILKSPGLMAAIVVALLVLKAIVIYAVARLMGLPVQDRPVFTLLLAQGGEFAFVVFQAAAGSRVLTPETASLLIGAVAISMLVSPLLLVAIDRLLMPHFMAGHARVLEELSEPQDAPIIIAGFGRYGQIIGRLLSAQGLASTVLDHDADMIEAARSFGYQVFYGDASRLDLLRTAGAATARILVVAVDDIRQSLAIVRLAQEHFPQLEIVARARDVTHWNELRDLGVLRVERELFESSLRSGRTVLEVLGYPPHEARRQAMRFRRHNVALFEKMYPHHKDRAKIIAVVKQGRAQLEEQMARERAEHEEQLRASRRPPGWEPGDAPAPAIPAASRDPDMAKAAPVDQERSQASSS</sequence>
<feature type="transmembrane region" description="Helical" evidence="12">
    <location>
        <begin position="275"/>
        <end position="294"/>
    </location>
</feature>
<dbReference type="EMBL" id="JBHSMF010000002">
    <property type="protein sequence ID" value="MFC5496028.1"/>
    <property type="molecule type" value="Genomic_DNA"/>
</dbReference>
<gene>
    <name evidence="14" type="primary">kefC</name>
    <name evidence="14" type="ORF">ACFPOE_00650</name>
</gene>
<evidence type="ECO:0000256" key="6">
    <source>
        <dbReference type="ARBA" id="ARBA00022692"/>
    </source>
</evidence>
<feature type="compositionally biased region" description="Basic and acidic residues" evidence="11">
    <location>
        <begin position="590"/>
        <end position="602"/>
    </location>
</feature>
<feature type="transmembrane region" description="Helical" evidence="12">
    <location>
        <begin position="57"/>
        <end position="76"/>
    </location>
</feature>
<name>A0ABW0N9Z3_9BURK</name>
<evidence type="ECO:0000256" key="3">
    <source>
        <dbReference type="ARBA" id="ARBA00022448"/>
    </source>
</evidence>
<feature type="transmembrane region" description="Helical" evidence="12">
    <location>
        <begin position="116"/>
        <end position="137"/>
    </location>
</feature>
<evidence type="ECO:0000256" key="1">
    <source>
        <dbReference type="ARBA" id="ARBA00004141"/>
    </source>
</evidence>
<dbReference type="Proteomes" id="UP001596037">
    <property type="component" value="Unassembled WGS sequence"/>
</dbReference>
<dbReference type="NCBIfam" id="TIGR00932">
    <property type="entry name" value="2a37"/>
    <property type="match status" value="1"/>
</dbReference>
<feature type="transmembrane region" description="Helical" evidence="12">
    <location>
        <begin position="301"/>
        <end position="319"/>
    </location>
</feature>
<evidence type="ECO:0000313" key="14">
    <source>
        <dbReference type="EMBL" id="MFC5496028.1"/>
    </source>
</evidence>
<keyword evidence="8 12" id="KW-1133">Transmembrane helix</keyword>
<dbReference type="Gene3D" id="3.40.50.720">
    <property type="entry name" value="NAD(P)-binding Rossmann-like Domain"/>
    <property type="match status" value="1"/>
</dbReference>
<dbReference type="InterPro" id="IPR006153">
    <property type="entry name" value="Cation/H_exchanger_TM"/>
</dbReference>
<evidence type="ECO:0000256" key="8">
    <source>
        <dbReference type="ARBA" id="ARBA00022989"/>
    </source>
</evidence>
<dbReference type="PANTHER" id="PTHR46157:SF4">
    <property type="entry name" value="K(+) EFFLUX ANTIPORTER 3, CHLOROPLASTIC"/>
    <property type="match status" value="1"/>
</dbReference>
<organism evidence="14 15">
    <name type="scientific">Caenimonas terrae</name>
    <dbReference type="NCBI Taxonomy" id="696074"/>
    <lineage>
        <taxon>Bacteria</taxon>
        <taxon>Pseudomonadati</taxon>
        <taxon>Pseudomonadota</taxon>
        <taxon>Betaproteobacteria</taxon>
        <taxon>Burkholderiales</taxon>
        <taxon>Comamonadaceae</taxon>
        <taxon>Caenimonas</taxon>
    </lineage>
</organism>
<feature type="transmembrane region" description="Helical" evidence="12">
    <location>
        <begin position="88"/>
        <end position="110"/>
    </location>
</feature>
<dbReference type="PANTHER" id="PTHR46157">
    <property type="entry name" value="K(+) EFFLUX ANTIPORTER 3, CHLOROPLASTIC"/>
    <property type="match status" value="1"/>
</dbReference>
<evidence type="ECO:0000256" key="12">
    <source>
        <dbReference type="SAM" id="Phobius"/>
    </source>
</evidence>
<keyword evidence="5" id="KW-0633">Potassium transport</keyword>
<proteinExistence type="inferred from homology"/>
<keyword evidence="7" id="KW-0630">Potassium</keyword>
<feature type="compositionally biased region" description="Low complexity" evidence="11">
    <location>
        <begin position="612"/>
        <end position="624"/>
    </location>
</feature>
<keyword evidence="4" id="KW-0050">Antiport</keyword>
<keyword evidence="15" id="KW-1185">Reference proteome</keyword>
<keyword evidence="10 12" id="KW-0472">Membrane</keyword>
<dbReference type="PROSITE" id="PS51201">
    <property type="entry name" value="RCK_N"/>
    <property type="match status" value="1"/>
</dbReference>
<feature type="transmembrane region" description="Helical" evidence="12">
    <location>
        <begin position="149"/>
        <end position="170"/>
    </location>
</feature>
<feature type="region of interest" description="Disordered" evidence="11">
    <location>
        <begin position="590"/>
        <end position="645"/>
    </location>
</feature>
<dbReference type="InterPro" id="IPR038770">
    <property type="entry name" value="Na+/solute_symporter_sf"/>
</dbReference>
<comment type="subcellular location">
    <subcellularLocation>
        <location evidence="1">Membrane</location>
        <topology evidence="1">Multi-pass membrane protein</topology>
    </subcellularLocation>
</comment>
<feature type="transmembrane region" description="Helical" evidence="12">
    <location>
        <begin position="331"/>
        <end position="351"/>
    </location>
</feature>
<dbReference type="InterPro" id="IPR036291">
    <property type="entry name" value="NAD(P)-bd_dom_sf"/>
</dbReference>
<accession>A0ABW0N9Z3</accession>
<feature type="transmembrane region" description="Helical" evidence="12">
    <location>
        <begin position="363"/>
        <end position="382"/>
    </location>
</feature>
<feature type="transmembrane region" description="Helical" evidence="12">
    <location>
        <begin position="190"/>
        <end position="207"/>
    </location>
</feature>
<keyword evidence="6 12" id="KW-0812">Transmembrane</keyword>
<evidence type="ECO:0000313" key="15">
    <source>
        <dbReference type="Proteomes" id="UP001596037"/>
    </source>
</evidence>
<dbReference type="RefSeq" id="WP_376848062.1">
    <property type="nucleotide sequence ID" value="NZ_JBHSMF010000002.1"/>
</dbReference>
<dbReference type="Gene3D" id="1.20.1530.20">
    <property type="match status" value="1"/>
</dbReference>
<feature type="transmembrane region" description="Helical" evidence="12">
    <location>
        <begin position="6"/>
        <end position="24"/>
    </location>
</feature>
<dbReference type="InterPro" id="IPR003148">
    <property type="entry name" value="RCK_N"/>
</dbReference>
<dbReference type="InterPro" id="IPR004771">
    <property type="entry name" value="K/H_exchanger"/>
</dbReference>
<feature type="domain" description="RCK N-terminal" evidence="13">
    <location>
        <begin position="406"/>
        <end position="525"/>
    </location>
</feature>
<comment type="caution">
    <text evidence="14">The sequence shown here is derived from an EMBL/GenBank/DDBJ whole genome shotgun (WGS) entry which is preliminary data.</text>
</comment>
<protein>
    <submittedName>
        <fullName evidence="14">Glutathione-regulated potassium-efflux system protein KefC</fullName>
    </submittedName>
</protein>
<dbReference type="SUPFAM" id="SSF51735">
    <property type="entry name" value="NAD(P)-binding Rossmann-fold domains"/>
    <property type="match status" value="1"/>
</dbReference>
<evidence type="ECO:0000256" key="9">
    <source>
        <dbReference type="ARBA" id="ARBA00023065"/>
    </source>
</evidence>
<keyword evidence="3" id="KW-0813">Transport</keyword>
<dbReference type="Pfam" id="PF00999">
    <property type="entry name" value="Na_H_Exchanger"/>
    <property type="match status" value="1"/>
</dbReference>
<evidence type="ECO:0000256" key="2">
    <source>
        <dbReference type="ARBA" id="ARBA00005551"/>
    </source>
</evidence>
<evidence type="ECO:0000259" key="13">
    <source>
        <dbReference type="PROSITE" id="PS51201"/>
    </source>
</evidence>
<dbReference type="NCBIfam" id="NF002924">
    <property type="entry name" value="PRK03562.1"/>
    <property type="match status" value="1"/>
</dbReference>
<evidence type="ECO:0000256" key="11">
    <source>
        <dbReference type="SAM" id="MobiDB-lite"/>
    </source>
</evidence>
<feature type="transmembrane region" description="Helical" evidence="12">
    <location>
        <begin position="228"/>
        <end position="255"/>
    </location>
</feature>